<sequence length="294" mass="33426">MKINQNQKINLVLGLLILIFLSACSSTKQLKLNDKRSAYDQLSVNDKQLADTLLKYAMENEGLFTLSGRIKPMSSVYDLRFLLAQKDSTAKGRARVADVDSKDYQSVIQYQRVVNALQFGDVNFVFHPFKITYDGYRNASINVYRQSLVDSLVKANASFYGQFGFVPGTPAPMLIAVTEYEKNYDRFRSYGNLFGYPAHAVDFFVQAAIQNEEKKEFVKRDFFNMPVFSRETGRFVYAIPKDSKPGTLDLAIKERAAVALANYKLLREKFTDQQGKVAYYPLFVRLLALADAKP</sequence>
<organism evidence="1 2">
    <name type="scientific">Pedobacter xixiisoli</name>
    <dbReference type="NCBI Taxonomy" id="1476464"/>
    <lineage>
        <taxon>Bacteria</taxon>
        <taxon>Pseudomonadati</taxon>
        <taxon>Bacteroidota</taxon>
        <taxon>Sphingobacteriia</taxon>
        <taxon>Sphingobacteriales</taxon>
        <taxon>Sphingobacteriaceae</taxon>
        <taxon>Pedobacter</taxon>
    </lineage>
</organism>
<evidence type="ECO:0000313" key="1">
    <source>
        <dbReference type="EMBL" id="SOD13846.1"/>
    </source>
</evidence>
<keyword evidence="2" id="KW-1185">Reference proteome</keyword>
<accession>A0A285ZW38</accession>
<name>A0A285ZW38_9SPHI</name>
<dbReference type="AlphaFoldDB" id="A0A285ZW38"/>
<proteinExistence type="predicted"/>
<evidence type="ECO:0000313" key="2">
    <source>
        <dbReference type="Proteomes" id="UP000219281"/>
    </source>
</evidence>
<dbReference type="Proteomes" id="UP000219281">
    <property type="component" value="Unassembled WGS sequence"/>
</dbReference>
<evidence type="ECO:0008006" key="3">
    <source>
        <dbReference type="Google" id="ProtNLM"/>
    </source>
</evidence>
<dbReference type="PROSITE" id="PS51257">
    <property type="entry name" value="PROKAR_LIPOPROTEIN"/>
    <property type="match status" value="1"/>
</dbReference>
<protein>
    <recommendedName>
        <fullName evidence="3">Lipoprotein</fullName>
    </recommendedName>
</protein>
<dbReference type="OrthoDB" id="998120at2"/>
<reference evidence="2" key="1">
    <citation type="submission" date="2017-09" db="EMBL/GenBank/DDBJ databases">
        <authorList>
            <person name="Varghese N."/>
            <person name="Submissions S."/>
        </authorList>
    </citation>
    <scope>NUCLEOTIDE SEQUENCE [LARGE SCALE GENOMIC DNA]</scope>
    <source>
        <strain evidence="2">CGMCC 1.12803</strain>
    </source>
</reference>
<dbReference type="RefSeq" id="WP_097130044.1">
    <property type="nucleotide sequence ID" value="NZ_OCMT01000002.1"/>
</dbReference>
<gene>
    <name evidence="1" type="ORF">SAMN06297358_1272</name>
</gene>
<dbReference type="EMBL" id="OCMT01000002">
    <property type="protein sequence ID" value="SOD13846.1"/>
    <property type="molecule type" value="Genomic_DNA"/>
</dbReference>